<evidence type="ECO:0000313" key="2">
    <source>
        <dbReference type="Proteomes" id="UP001065298"/>
    </source>
</evidence>
<comment type="caution">
    <text evidence="1">The sequence shown here is derived from an EMBL/GenBank/DDBJ whole genome shotgun (WGS) entry which is preliminary data.</text>
</comment>
<gene>
    <name evidence="1" type="ORF">NCS57_01117100</name>
</gene>
<organism evidence="1 2">
    <name type="scientific">Fusarium keratoplasticum</name>
    <dbReference type="NCBI Taxonomy" id="1328300"/>
    <lineage>
        <taxon>Eukaryota</taxon>
        <taxon>Fungi</taxon>
        <taxon>Dikarya</taxon>
        <taxon>Ascomycota</taxon>
        <taxon>Pezizomycotina</taxon>
        <taxon>Sordariomycetes</taxon>
        <taxon>Hypocreomycetidae</taxon>
        <taxon>Hypocreales</taxon>
        <taxon>Nectriaceae</taxon>
        <taxon>Fusarium</taxon>
        <taxon>Fusarium solani species complex</taxon>
    </lineage>
</organism>
<evidence type="ECO:0000313" key="1">
    <source>
        <dbReference type="EMBL" id="KAI8657390.1"/>
    </source>
</evidence>
<name>A0ACC0QMA6_9HYPO</name>
<reference evidence="1" key="1">
    <citation type="submission" date="2022-06" db="EMBL/GenBank/DDBJ databases">
        <title>Fusarium solani species complex genomes reveal bases of compartmentalisation and animal pathogenesis.</title>
        <authorList>
            <person name="Tsai I.J."/>
        </authorList>
    </citation>
    <scope>NUCLEOTIDE SEQUENCE</scope>
    <source>
        <strain evidence="1">Fu6.1</strain>
    </source>
</reference>
<proteinExistence type="predicted"/>
<dbReference type="Proteomes" id="UP001065298">
    <property type="component" value="Chromosome 9"/>
</dbReference>
<dbReference type="EMBL" id="CM046511">
    <property type="protein sequence ID" value="KAI8657390.1"/>
    <property type="molecule type" value="Genomic_DNA"/>
</dbReference>
<accession>A0ACC0QMA6</accession>
<protein>
    <submittedName>
        <fullName evidence="1">Uncharacterized protein</fullName>
    </submittedName>
</protein>
<keyword evidence="2" id="KW-1185">Reference proteome</keyword>
<sequence>MCGALSELIHWSSSDNNGQADIPPRGLPTLLDLHPSCYTIFLSFFFYFHHTFFGRQPFHLQNIREQLARKAEMFVGQHQKVGLDAIMPARIIDGLCNLPSSEQSEDSSQASSSSEPPTKRRKKTSSPALPSIPVLKTEVSISRECADVAPTDSTTVRRDIGQYVHFLIVSNILQITFTTGPKYSPHVTLRPHDADKTARSILSKAGIAQAKSRPGALWKSVDVTVQRTGRKVTILITHVFHWNETPSLLHQLRPTADRRQSQVLIDALLPDSAQIDRSWSPMDFYEAAFVPPKDDQTPSTIEVPVLEAALFPYQKRTLQWLLKREGVQWSDTDKTIIPYAADQEEPVNAFRKLVDVAGNDYYLNELLHVVTRDPAPFRNAEASVKGGILSEEMGLGKTLEILGLVLLHQRATPLVATDYEVQANLTPTGATLIVTPESLRAQWISEIARHAPGLSVKFYQGRKKMSGDEDQIINELAGHDIIITTYSILSAELHFVAAPPERSRRHARVYPRAKSPLAQLAWWRVCLDEAQMIESGVSQAATVARVLPRVNAWGITGTPVKDDVKDLFGLLLFLQYEPYCTSTYIWRAMIERHKPIFQRLFNSIAVRHTKSMVRDELVLPPQKRFVISMPFTAVEEQHYQSLFREMAEECDLDLHGAPISDEWLPEEHEESMRTWLNRLRQTALHPEVAGYNRRLGHNKNRPMRTVDEVLDAMIEQSEVAIRADEKAYLSSKLTRGQLYENSPRVREALEIWTSVREETRKLVSDARAEFQALTASNANGNLEADADSDQDEDSEDEMEAGNKGQLGESRRRLRGALEMEHRAVFFCANAYFQIRDNPEMTEPESEEFLRLRKLEDDGYNEAKAIRREILRESHGKATRLMKKIAQKASEQSFAELPELVAGTERGIESGRIIDDLEALYGELNDQANVIDEWREYLIGLLLKPLVDEEDEVDTTGEEMGESARIQEEVVVYVQALRAIVADRQDALTGQSNELIKHEAETSLKFAREGEGPAPQKLIELMTLRDQIKPQSTSMRKAISEFRALSSRLAKDTNRSVLEAQIADRQLKATQALLNKQSKATTALEAEVENFRIIMNLRVEYYRQLQVVSDSVLPYEGPNTEATMEKMKETEDNLRKKLSSNEAKHRYLLNLKESGNKSNEPRMCVICQTPFTVGVLTVCGHQFCKECMMLWFKAHHNCPVCKRKLKSSNLHDITINPQQLKVLNDNPEQEQNEVGDSPQKRNSLSNKTLIYSEFNADKLAEIQNIELDGVSFTTKVDTLVKHLLWLRESDPGAKSIIFSQYKGFLAILRNAFSRSRIGFASIDDANGITRFKDDPSVECFLLHARAHSSGLNLVNASHVFLCEPLLNTALELQAIARVDRIGQQHETTVWLYLVTGTVEESIYNLSVQRRMEHMRRTGKGKSKESTPDLLAASIDEANTLELEQAALSRLMSKDKTAGENVEKNDLWECLFGHVARQEEGPEKDTRLQEQAVMGYLAAEAAEERMGQSNGV</sequence>